<protein>
    <submittedName>
        <fullName evidence="3">Uncharacterized protein</fullName>
    </submittedName>
</protein>
<keyword evidence="4" id="KW-1185">Reference proteome</keyword>
<gene>
    <name evidence="3" type="ORF">F8M41_011749</name>
</gene>
<dbReference type="AlphaFoldDB" id="A0A8H4B436"/>
<sequence length="191" mass="20859">MINKKIAYLSLALILLVVFVQESIARTIPQSNANHLLKRGEDDSVCVVAEAVFDGEVTGIITFAQDEQGCTFVVGLFSKGLENPEKNCFNVLIEDCDGNVVANLTDSIEFVDGGTKPFFTKIDLDLDDLVGSGRGSSDKRKRQEPNGNQSDNENKEPNTENESNTGNVAITDKTVNKIITPLRLLQEPVTQ</sequence>
<dbReference type="OrthoDB" id="2448824at2759"/>
<evidence type="ECO:0000256" key="2">
    <source>
        <dbReference type="SAM" id="SignalP"/>
    </source>
</evidence>
<evidence type="ECO:0000256" key="1">
    <source>
        <dbReference type="SAM" id="MobiDB-lite"/>
    </source>
</evidence>
<name>A0A8H4B436_GIGMA</name>
<dbReference type="Proteomes" id="UP000439903">
    <property type="component" value="Unassembled WGS sequence"/>
</dbReference>
<feature type="signal peptide" evidence="2">
    <location>
        <begin position="1"/>
        <end position="25"/>
    </location>
</feature>
<evidence type="ECO:0000313" key="4">
    <source>
        <dbReference type="Proteomes" id="UP000439903"/>
    </source>
</evidence>
<reference evidence="3 4" key="1">
    <citation type="journal article" date="2019" name="Environ. Microbiol.">
        <title>At the nexus of three kingdoms: the genome of the mycorrhizal fungus Gigaspora margarita provides insights into plant, endobacterial and fungal interactions.</title>
        <authorList>
            <person name="Venice F."/>
            <person name="Ghignone S."/>
            <person name="Salvioli di Fossalunga A."/>
            <person name="Amselem J."/>
            <person name="Novero M."/>
            <person name="Xianan X."/>
            <person name="Sedzielewska Toro K."/>
            <person name="Morin E."/>
            <person name="Lipzen A."/>
            <person name="Grigoriev I.V."/>
            <person name="Henrissat B."/>
            <person name="Martin F.M."/>
            <person name="Bonfante P."/>
        </authorList>
    </citation>
    <scope>NUCLEOTIDE SEQUENCE [LARGE SCALE GENOMIC DNA]</scope>
    <source>
        <strain evidence="3 4">BEG34</strain>
    </source>
</reference>
<accession>A0A8H4B436</accession>
<feature type="region of interest" description="Disordered" evidence="1">
    <location>
        <begin position="133"/>
        <end position="172"/>
    </location>
</feature>
<proteinExistence type="predicted"/>
<dbReference type="EMBL" id="WTPW01000025">
    <property type="protein sequence ID" value="KAF0557939.1"/>
    <property type="molecule type" value="Genomic_DNA"/>
</dbReference>
<feature type="chain" id="PRO_5034484777" evidence="2">
    <location>
        <begin position="26"/>
        <end position="191"/>
    </location>
</feature>
<comment type="caution">
    <text evidence="3">The sequence shown here is derived from an EMBL/GenBank/DDBJ whole genome shotgun (WGS) entry which is preliminary data.</text>
</comment>
<organism evidence="3 4">
    <name type="scientific">Gigaspora margarita</name>
    <dbReference type="NCBI Taxonomy" id="4874"/>
    <lineage>
        <taxon>Eukaryota</taxon>
        <taxon>Fungi</taxon>
        <taxon>Fungi incertae sedis</taxon>
        <taxon>Mucoromycota</taxon>
        <taxon>Glomeromycotina</taxon>
        <taxon>Glomeromycetes</taxon>
        <taxon>Diversisporales</taxon>
        <taxon>Gigasporaceae</taxon>
        <taxon>Gigaspora</taxon>
    </lineage>
</organism>
<keyword evidence="2" id="KW-0732">Signal</keyword>
<evidence type="ECO:0000313" key="3">
    <source>
        <dbReference type="EMBL" id="KAF0557939.1"/>
    </source>
</evidence>